<dbReference type="AlphaFoldDB" id="A0AAD9NYQ6"/>
<proteinExistence type="predicted"/>
<evidence type="ECO:0000313" key="1">
    <source>
        <dbReference type="EMBL" id="KAK2184885.1"/>
    </source>
</evidence>
<keyword evidence="2" id="KW-1185">Reference proteome</keyword>
<comment type="caution">
    <text evidence="1">The sequence shown here is derived from an EMBL/GenBank/DDBJ whole genome shotgun (WGS) entry which is preliminary data.</text>
</comment>
<protein>
    <submittedName>
        <fullName evidence="1">Uncharacterized protein</fullName>
    </submittedName>
</protein>
<dbReference type="Proteomes" id="UP001209878">
    <property type="component" value="Unassembled WGS sequence"/>
</dbReference>
<gene>
    <name evidence="1" type="ORF">NP493_249g02039</name>
</gene>
<evidence type="ECO:0000313" key="2">
    <source>
        <dbReference type="Proteomes" id="UP001209878"/>
    </source>
</evidence>
<organism evidence="1 2">
    <name type="scientific">Ridgeia piscesae</name>
    <name type="common">Tubeworm</name>
    <dbReference type="NCBI Taxonomy" id="27915"/>
    <lineage>
        <taxon>Eukaryota</taxon>
        <taxon>Metazoa</taxon>
        <taxon>Spiralia</taxon>
        <taxon>Lophotrochozoa</taxon>
        <taxon>Annelida</taxon>
        <taxon>Polychaeta</taxon>
        <taxon>Sedentaria</taxon>
        <taxon>Canalipalpata</taxon>
        <taxon>Sabellida</taxon>
        <taxon>Siboglinidae</taxon>
        <taxon>Ridgeia</taxon>
    </lineage>
</organism>
<accession>A0AAD9NYQ6</accession>
<name>A0AAD9NYQ6_RIDPI</name>
<reference evidence="1" key="1">
    <citation type="journal article" date="2023" name="Mol. Biol. Evol.">
        <title>Third-Generation Sequencing Reveals the Adaptive Role of the Epigenome in Three Deep-Sea Polychaetes.</title>
        <authorList>
            <person name="Perez M."/>
            <person name="Aroh O."/>
            <person name="Sun Y."/>
            <person name="Lan Y."/>
            <person name="Juniper S.K."/>
            <person name="Young C.R."/>
            <person name="Angers B."/>
            <person name="Qian P.Y."/>
        </authorList>
    </citation>
    <scope>NUCLEOTIDE SEQUENCE</scope>
    <source>
        <strain evidence="1">R07B-5</strain>
    </source>
</reference>
<dbReference type="EMBL" id="JAODUO010000249">
    <property type="protein sequence ID" value="KAK2184885.1"/>
    <property type="molecule type" value="Genomic_DNA"/>
</dbReference>
<sequence length="63" mass="6956">MNFCMQFATLTICHFGLIADFSSRSETFSGKMEVHFNDLGNDKLWQSAKGTVFVALKHLGIGG</sequence>